<gene>
    <name evidence="1" type="ORF">OBE_06746</name>
</gene>
<dbReference type="InterPro" id="IPR026989">
    <property type="entry name" value="TnpV"/>
</dbReference>
<organism evidence="1">
    <name type="scientific">human gut metagenome</name>
    <dbReference type="NCBI Taxonomy" id="408170"/>
    <lineage>
        <taxon>unclassified sequences</taxon>
        <taxon>metagenomes</taxon>
        <taxon>organismal metagenomes</taxon>
    </lineage>
</organism>
<evidence type="ECO:0000313" key="1">
    <source>
        <dbReference type="EMBL" id="EKC64805.1"/>
    </source>
</evidence>
<dbReference type="EMBL" id="AJWZ01004658">
    <property type="protein sequence ID" value="EKC64805.1"/>
    <property type="molecule type" value="Genomic_DNA"/>
</dbReference>
<sequence length="99" mass="11859">MNISYTRKGDYLLPNLILKDKEQFNIGKYGLLRLEYIKKYKLGLYFDLLVNDNLNEYLHNIDTTVMEKVQKLITELAQKENINEQLKENNQMLWVSKMN</sequence>
<comment type="caution">
    <text evidence="1">The sequence shown here is derived from an EMBL/GenBank/DDBJ whole genome shotgun (WGS) entry which is preliminary data.</text>
</comment>
<name>K1TEB2_9ZZZZ</name>
<reference evidence="1" key="1">
    <citation type="journal article" date="2013" name="Environ. Microbiol.">
        <title>Microbiota from the distal guts of lean and obese adolescents exhibit partial functional redundancy besides clear differences in community structure.</title>
        <authorList>
            <person name="Ferrer M."/>
            <person name="Ruiz A."/>
            <person name="Lanza F."/>
            <person name="Haange S.B."/>
            <person name="Oberbach A."/>
            <person name="Till H."/>
            <person name="Bargiela R."/>
            <person name="Campoy C."/>
            <person name="Segura M.T."/>
            <person name="Richter M."/>
            <person name="von Bergen M."/>
            <person name="Seifert J."/>
            <person name="Suarez A."/>
        </authorList>
    </citation>
    <scope>NUCLEOTIDE SEQUENCE</scope>
</reference>
<accession>K1TEB2</accession>
<dbReference type="AlphaFoldDB" id="K1TEB2"/>
<proteinExistence type="predicted"/>
<feature type="non-terminal residue" evidence="1">
    <location>
        <position position="99"/>
    </location>
</feature>
<protein>
    <submittedName>
        <fullName evidence="1">TnpV protein</fullName>
    </submittedName>
</protein>
<dbReference type="Pfam" id="PF14198">
    <property type="entry name" value="TnpV"/>
    <property type="match status" value="1"/>
</dbReference>